<organism evidence="1 2">
    <name type="scientific">Datura stramonium</name>
    <name type="common">Jimsonweed</name>
    <name type="synonym">Common thornapple</name>
    <dbReference type="NCBI Taxonomy" id="4076"/>
    <lineage>
        <taxon>Eukaryota</taxon>
        <taxon>Viridiplantae</taxon>
        <taxon>Streptophyta</taxon>
        <taxon>Embryophyta</taxon>
        <taxon>Tracheophyta</taxon>
        <taxon>Spermatophyta</taxon>
        <taxon>Magnoliopsida</taxon>
        <taxon>eudicotyledons</taxon>
        <taxon>Gunneridae</taxon>
        <taxon>Pentapetalae</taxon>
        <taxon>asterids</taxon>
        <taxon>lamiids</taxon>
        <taxon>Solanales</taxon>
        <taxon>Solanaceae</taxon>
        <taxon>Solanoideae</taxon>
        <taxon>Datureae</taxon>
        <taxon>Datura</taxon>
    </lineage>
</organism>
<comment type="caution">
    <text evidence="1">The sequence shown here is derived from an EMBL/GenBank/DDBJ whole genome shotgun (WGS) entry which is preliminary data.</text>
</comment>
<protein>
    <submittedName>
        <fullName evidence="1">Uncharacterized protein</fullName>
    </submittedName>
</protein>
<gene>
    <name evidence="1" type="ORF">HAX54_009358</name>
</gene>
<proteinExistence type="predicted"/>
<reference evidence="1 2" key="1">
    <citation type="journal article" date="2021" name="BMC Genomics">
        <title>Datura genome reveals duplications of psychoactive alkaloid biosynthetic genes and high mutation rate following tissue culture.</title>
        <authorList>
            <person name="Rajewski A."/>
            <person name="Carter-House D."/>
            <person name="Stajich J."/>
            <person name="Litt A."/>
        </authorList>
    </citation>
    <scope>NUCLEOTIDE SEQUENCE [LARGE SCALE GENOMIC DNA]</scope>
    <source>
        <strain evidence="1">AR-01</strain>
    </source>
</reference>
<evidence type="ECO:0000313" key="2">
    <source>
        <dbReference type="Proteomes" id="UP000823775"/>
    </source>
</evidence>
<evidence type="ECO:0000313" key="1">
    <source>
        <dbReference type="EMBL" id="MCE3216916.1"/>
    </source>
</evidence>
<keyword evidence="2" id="KW-1185">Reference proteome</keyword>
<accession>A0ABS8WXF3</accession>
<name>A0ABS8WXF3_DATST</name>
<dbReference type="EMBL" id="JACEIK010015076">
    <property type="protein sequence ID" value="MCE3216916.1"/>
    <property type="molecule type" value="Genomic_DNA"/>
</dbReference>
<sequence>MEIVSDSGFPEEIVSAWKKRQSNGIGYFTFDSYWVNVVRLMWRHFGNTSFGFPNYEVPGAYLFGQVLYQFRCLDTLHNNAVDGFFFMDKTFKHNCHYLGQETKATTFLHGGDQSRGINV</sequence>
<dbReference type="Proteomes" id="UP000823775">
    <property type="component" value="Unassembled WGS sequence"/>
</dbReference>